<dbReference type="EMBL" id="FOJO01000016">
    <property type="protein sequence ID" value="SFA56820.1"/>
    <property type="molecule type" value="Genomic_DNA"/>
</dbReference>
<reference evidence="2 3" key="1">
    <citation type="submission" date="2016-10" db="EMBL/GenBank/DDBJ databases">
        <authorList>
            <person name="de Groot N.N."/>
        </authorList>
    </citation>
    <scope>NUCLEOTIDE SEQUENCE [LARGE SCALE GENOMIC DNA]</scope>
    <source>
        <strain evidence="2 3">CGMCC 1.6117</strain>
    </source>
</reference>
<feature type="region of interest" description="Disordered" evidence="1">
    <location>
        <begin position="1"/>
        <end position="39"/>
    </location>
</feature>
<evidence type="ECO:0000313" key="3">
    <source>
        <dbReference type="Proteomes" id="UP000182312"/>
    </source>
</evidence>
<feature type="compositionally biased region" description="Basic and acidic residues" evidence="1">
    <location>
        <begin position="29"/>
        <end position="39"/>
    </location>
</feature>
<evidence type="ECO:0000313" key="2">
    <source>
        <dbReference type="EMBL" id="SFA56820.1"/>
    </source>
</evidence>
<evidence type="ECO:0000256" key="1">
    <source>
        <dbReference type="SAM" id="MobiDB-lite"/>
    </source>
</evidence>
<dbReference type="RefSeq" id="WP_036741742.1">
    <property type="nucleotide sequence ID" value="NZ_FOJO01000016.1"/>
</dbReference>
<name>A0A1I0TYU9_9RHOB</name>
<feature type="compositionally biased region" description="Acidic residues" evidence="1">
    <location>
        <begin position="15"/>
        <end position="28"/>
    </location>
</feature>
<protein>
    <submittedName>
        <fullName evidence="2">Uncharacterized protein</fullName>
    </submittedName>
</protein>
<accession>A0A1I0TYU9</accession>
<dbReference type="Proteomes" id="UP000182312">
    <property type="component" value="Unassembled WGS sequence"/>
</dbReference>
<organism evidence="2 3">
    <name type="scientific">Paracoccus halophilus</name>
    <dbReference type="NCBI Taxonomy" id="376733"/>
    <lineage>
        <taxon>Bacteria</taxon>
        <taxon>Pseudomonadati</taxon>
        <taxon>Pseudomonadota</taxon>
        <taxon>Alphaproteobacteria</taxon>
        <taxon>Rhodobacterales</taxon>
        <taxon>Paracoccaceae</taxon>
        <taxon>Paracoccus</taxon>
    </lineage>
</organism>
<proteinExistence type="predicted"/>
<dbReference type="AlphaFoldDB" id="A0A1I0TYU9"/>
<sequence>MKFGTDDWGSGQLDDYSEIAGDADDVEELNPKECECSDDNRTQEQVALVTAAKTVNDAHISLGDRALAVGGTILGALGTAVAIASPFEGPAGEIALGALTAGMAARVFGSSALSAAARQALARGAAASWARIFQSGAQLAH</sequence>
<gene>
    <name evidence="2" type="ORF">SAMN04487972_1167</name>
</gene>